<reference evidence="1 2" key="1">
    <citation type="submission" date="2021-01" db="EMBL/GenBank/DDBJ databases">
        <title>Belnapia mucosa sp. nov. and Belnapia arida sp. nov., isolated from the Tabernas Desert (Almeria, Spain).</title>
        <authorList>
            <person name="Molina-Menor E."/>
            <person name="Vidal-Verdu A."/>
            <person name="Calonge A."/>
            <person name="Satari L."/>
            <person name="Pereto J."/>
            <person name="Porcar M."/>
        </authorList>
    </citation>
    <scope>NUCLEOTIDE SEQUENCE [LARGE SCALE GENOMIC DNA]</scope>
    <source>
        <strain evidence="1 2">T18</strain>
    </source>
</reference>
<dbReference type="RefSeq" id="WP_202833927.1">
    <property type="nucleotide sequence ID" value="NZ_JAETWB010000016.1"/>
</dbReference>
<name>A0ABS1U7P5_9PROT</name>
<sequence>MTDLVLSGLVKRRATLAGELEASQARSRQIHADLASLDAVIRQLDPNYPIASIQTKYVRTLAPEEFAGMGRTVLDALRQAIQPLSIPDIASRVIVLRGMDAGSGAVRRAVEDGVARALRHQRKGGLVRNAEKVGRLLRWELAS</sequence>
<keyword evidence="2" id="KW-1185">Reference proteome</keyword>
<gene>
    <name evidence="1" type="ORF">JMJ56_22015</name>
</gene>
<dbReference type="Proteomes" id="UP000660885">
    <property type="component" value="Unassembled WGS sequence"/>
</dbReference>
<proteinExistence type="predicted"/>
<dbReference type="EMBL" id="JAETWB010000016">
    <property type="protein sequence ID" value="MBL6080697.1"/>
    <property type="molecule type" value="Genomic_DNA"/>
</dbReference>
<evidence type="ECO:0000313" key="1">
    <source>
        <dbReference type="EMBL" id="MBL6080697.1"/>
    </source>
</evidence>
<organism evidence="1 2">
    <name type="scientific">Belnapia arida</name>
    <dbReference type="NCBI Taxonomy" id="2804533"/>
    <lineage>
        <taxon>Bacteria</taxon>
        <taxon>Pseudomonadati</taxon>
        <taxon>Pseudomonadota</taxon>
        <taxon>Alphaproteobacteria</taxon>
        <taxon>Acetobacterales</taxon>
        <taxon>Roseomonadaceae</taxon>
        <taxon>Belnapia</taxon>
    </lineage>
</organism>
<evidence type="ECO:0000313" key="2">
    <source>
        <dbReference type="Proteomes" id="UP000660885"/>
    </source>
</evidence>
<accession>A0ABS1U7P5</accession>
<comment type="caution">
    <text evidence="1">The sequence shown here is derived from an EMBL/GenBank/DDBJ whole genome shotgun (WGS) entry which is preliminary data.</text>
</comment>
<protein>
    <submittedName>
        <fullName evidence="1">Uncharacterized protein</fullName>
    </submittedName>
</protein>